<feature type="region of interest" description="Disordered" evidence="1">
    <location>
        <begin position="1"/>
        <end position="20"/>
    </location>
</feature>
<dbReference type="Proteomes" id="UP001472677">
    <property type="component" value="Unassembled WGS sequence"/>
</dbReference>
<reference evidence="3 4" key="1">
    <citation type="journal article" date="2024" name="G3 (Bethesda)">
        <title>Genome assembly of Hibiscus sabdariffa L. provides insights into metabolisms of medicinal natural products.</title>
        <authorList>
            <person name="Kim T."/>
        </authorList>
    </citation>
    <scope>NUCLEOTIDE SEQUENCE [LARGE SCALE GENOMIC DNA]</scope>
    <source>
        <strain evidence="3">TK-2024</strain>
        <tissue evidence="3">Old leaves</tissue>
    </source>
</reference>
<evidence type="ECO:0000256" key="1">
    <source>
        <dbReference type="SAM" id="MobiDB-lite"/>
    </source>
</evidence>
<dbReference type="CDD" id="cd06222">
    <property type="entry name" value="RNase_H_like"/>
    <property type="match status" value="1"/>
</dbReference>
<dbReference type="InterPro" id="IPR036397">
    <property type="entry name" value="RNaseH_sf"/>
</dbReference>
<dbReference type="PANTHER" id="PTHR47074">
    <property type="entry name" value="BNAC02G40300D PROTEIN"/>
    <property type="match status" value="1"/>
</dbReference>
<dbReference type="InterPro" id="IPR044730">
    <property type="entry name" value="RNase_H-like_dom_plant"/>
</dbReference>
<comment type="caution">
    <text evidence="3">The sequence shown here is derived from an EMBL/GenBank/DDBJ whole genome shotgun (WGS) entry which is preliminary data.</text>
</comment>
<dbReference type="PANTHER" id="PTHR47074:SF11">
    <property type="entry name" value="REVERSE TRANSCRIPTASE-LIKE PROTEIN"/>
    <property type="match status" value="1"/>
</dbReference>
<dbReference type="SUPFAM" id="SSF53098">
    <property type="entry name" value="Ribonuclease H-like"/>
    <property type="match status" value="1"/>
</dbReference>
<accession>A0ABR2CMW4</accession>
<gene>
    <name evidence="3" type="ORF">V6N12_004903</name>
</gene>
<dbReference type="Gene3D" id="3.30.420.10">
    <property type="entry name" value="Ribonuclease H-like superfamily/Ribonuclease H"/>
    <property type="match status" value="1"/>
</dbReference>
<evidence type="ECO:0000313" key="4">
    <source>
        <dbReference type="Proteomes" id="UP001472677"/>
    </source>
</evidence>
<feature type="domain" description="RNase H type-1" evidence="2">
    <location>
        <begin position="63"/>
        <end position="177"/>
    </location>
</feature>
<organism evidence="3 4">
    <name type="scientific">Hibiscus sabdariffa</name>
    <name type="common">roselle</name>
    <dbReference type="NCBI Taxonomy" id="183260"/>
    <lineage>
        <taxon>Eukaryota</taxon>
        <taxon>Viridiplantae</taxon>
        <taxon>Streptophyta</taxon>
        <taxon>Embryophyta</taxon>
        <taxon>Tracheophyta</taxon>
        <taxon>Spermatophyta</taxon>
        <taxon>Magnoliopsida</taxon>
        <taxon>eudicotyledons</taxon>
        <taxon>Gunneridae</taxon>
        <taxon>Pentapetalae</taxon>
        <taxon>rosids</taxon>
        <taxon>malvids</taxon>
        <taxon>Malvales</taxon>
        <taxon>Malvaceae</taxon>
        <taxon>Malvoideae</taxon>
        <taxon>Hibiscus</taxon>
    </lineage>
</organism>
<evidence type="ECO:0000259" key="2">
    <source>
        <dbReference type="Pfam" id="PF13456"/>
    </source>
</evidence>
<evidence type="ECO:0000313" key="3">
    <source>
        <dbReference type="EMBL" id="KAK8520983.1"/>
    </source>
</evidence>
<name>A0ABR2CMW4_9ROSI</name>
<dbReference type="EMBL" id="JBBPBM010000048">
    <property type="protein sequence ID" value="KAK8520983.1"/>
    <property type="molecule type" value="Genomic_DNA"/>
</dbReference>
<dbReference type="InterPro" id="IPR052929">
    <property type="entry name" value="RNase_H-like_EbsB-rel"/>
</dbReference>
<dbReference type="Pfam" id="PF13456">
    <property type="entry name" value="RVT_3"/>
    <property type="match status" value="1"/>
</dbReference>
<dbReference type="InterPro" id="IPR002156">
    <property type="entry name" value="RNaseH_domain"/>
</dbReference>
<proteinExistence type="predicted"/>
<keyword evidence="4" id="KW-1185">Reference proteome</keyword>
<dbReference type="InterPro" id="IPR012337">
    <property type="entry name" value="RNaseH-like_sf"/>
</dbReference>
<sequence length="177" mass="19717">MSCRENRQNQNPNAMNHPGGGATLRELFIPILMTAVADETQGPRQCMAGPIDFSALRKSMMVSDASFDNSTKFAGIATVVRNCNEIVIDGINAQVHVSSSFVVECLALRLGSYLIEQHGWQQVIVESDCKLAIQMINRLNPDSWEVKSILFDIQNLTEYRFNVMFSCISRLSNQVAD</sequence>
<protein>
    <recommendedName>
        <fullName evidence="2">RNase H type-1 domain-containing protein</fullName>
    </recommendedName>
</protein>